<evidence type="ECO:0000259" key="2">
    <source>
        <dbReference type="SMART" id="SM00245"/>
    </source>
</evidence>
<dbReference type="PANTHER" id="PTHR11261:SF3">
    <property type="entry name" value="RETINOL-BINDING PROTEIN 3"/>
    <property type="match status" value="1"/>
</dbReference>
<reference evidence="3 4" key="1">
    <citation type="submission" date="2018-08" db="EMBL/GenBank/DDBJ databases">
        <title>The multiple taxonomic identification of Sphingomonas gilva.</title>
        <authorList>
            <person name="Zhu D."/>
            <person name="Zheng S."/>
        </authorList>
    </citation>
    <scope>NUCLEOTIDE SEQUENCE [LARGE SCALE GENOMIC DNA]</scope>
    <source>
        <strain evidence="3 4">ZDH117</strain>
    </source>
</reference>
<dbReference type="Gene3D" id="3.90.226.10">
    <property type="entry name" value="2-enoyl-CoA Hydratase, Chain A, domain 1"/>
    <property type="match status" value="1"/>
</dbReference>
<keyword evidence="4" id="KW-1185">Reference proteome</keyword>
<dbReference type="InterPro" id="IPR005151">
    <property type="entry name" value="Tail-specific_protease"/>
</dbReference>
<dbReference type="PANTHER" id="PTHR11261">
    <property type="entry name" value="INTERPHOTORECEPTOR RETINOID-BINDING PROTEIN"/>
    <property type="match status" value="1"/>
</dbReference>
<feature type="region of interest" description="Disordered" evidence="1">
    <location>
        <begin position="40"/>
        <end position="70"/>
    </location>
</feature>
<feature type="domain" description="Tail specific protease" evidence="2">
    <location>
        <begin position="150"/>
        <end position="392"/>
    </location>
</feature>
<evidence type="ECO:0000256" key="1">
    <source>
        <dbReference type="SAM" id="MobiDB-lite"/>
    </source>
</evidence>
<feature type="region of interest" description="Disordered" evidence="1">
    <location>
        <begin position="14"/>
        <end position="33"/>
    </location>
</feature>
<dbReference type="Gene3D" id="3.30.750.44">
    <property type="match status" value="1"/>
</dbReference>
<proteinExistence type="predicted"/>
<protein>
    <recommendedName>
        <fullName evidence="2">Tail specific protease domain-containing protein</fullName>
    </recommendedName>
</protein>
<dbReference type="SMART" id="SM00245">
    <property type="entry name" value="TSPc"/>
    <property type="match status" value="1"/>
</dbReference>
<evidence type="ECO:0000313" key="4">
    <source>
        <dbReference type="Proteomes" id="UP000266693"/>
    </source>
</evidence>
<dbReference type="InterPro" id="IPR029045">
    <property type="entry name" value="ClpP/crotonase-like_dom_sf"/>
</dbReference>
<evidence type="ECO:0000313" key="3">
    <source>
        <dbReference type="EMBL" id="RHW18850.1"/>
    </source>
</evidence>
<dbReference type="Proteomes" id="UP000266693">
    <property type="component" value="Unassembled WGS sequence"/>
</dbReference>
<comment type="caution">
    <text evidence="3">The sequence shown here is derived from an EMBL/GenBank/DDBJ whole genome shotgun (WGS) entry which is preliminary data.</text>
</comment>
<dbReference type="Pfam" id="PF03572">
    <property type="entry name" value="Peptidase_S41"/>
    <property type="match status" value="1"/>
</dbReference>
<dbReference type="SUPFAM" id="SSF52096">
    <property type="entry name" value="ClpP/crotonase"/>
    <property type="match status" value="1"/>
</dbReference>
<name>A0A396RQR6_9SPHN</name>
<organism evidence="3 4">
    <name type="scientific">Sphingomonas gilva</name>
    <dbReference type="NCBI Taxonomy" id="2305907"/>
    <lineage>
        <taxon>Bacteria</taxon>
        <taxon>Pseudomonadati</taxon>
        <taxon>Pseudomonadota</taxon>
        <taxon>Alphaproteobacteria</taxon>
        <taxon>Sphingomonadales</taxon>
        <taxon>Sphingomonadaceae</taxon>
        <taxon>Sphingomonas</taxon>
    </lineage>
</organism>
<dbReference type="AlphaFoldDB" id="A0A396RQR6"/>
<dbReference type="OrthoDB" id="9758793at2"/>
<sequence length="406" mass="43935">MDDRQAPCRARRLRAHVDRGQGRQGAGACRQDGLRRLRRDRALEQQLRPQRLGRDRRGARKLRRDCPGRRPPLGEWAEPLDLLARLRGRQPMRIAIVTAALLTAMPAAAQIAPPLPQAARINSYDVLIRRIDHYVDPSKKPAIVAALQADRTRLLAIGDEAAFVKALNGVLLDASGDKHLSVFRKGPQPPEADREEANFGIAHAAIDGDGIGRLTLRGFSNHPDSRAAVDAAMAKLAPARALIVDLRDNGGGGEVSFRRLLGHFFARETAITAIEWRECAPPPADRLDACTHVAPRLERRATDQPAQPAFAAKPVYVLVSARSFSAAEAFAYELQAHARATVIGERTPGGGNPSAGMDLESELVVIMPIGRMRPAVGSGWEGVGVTPDIPAPADEAMARATALARR</sequence>
<gene>
    <name evidence="3" type="ORF">D1610_01495</name>
</gene>
<accession>A0A396RQR6</accession>
<dbReference type="GO" id="GO:0008236">
    <property type="term" value="F:serine-type peptidase activity"/>
    <property type="evidence" value="ECO:0007669"/>
    <property type="project" value="InterPro"/>
</dbReference>
<dbReference type="CDD" id="cd07563">
    <property type="entry name" value="Peptidase_S41_IRBP"/>
    <property type="match status" value="1"/>
</dbReference>
<dbReference type="GO" id="GO:0006508">
    <property type="term" value="P:proteolysis"/>
    <property type="evidence" value="ECO:0007669"/>
    <property type="project" value="InterPro"/>
</dbReference>
<dbReference type="EMBL" id="QWLV01000001">
    <property type="protein sequence ID" value="RHW18850.1"/>
    <property type="molecule type" value="Genomic_DNA"/>
</dbReference>